<gene>
    <name evidence="10" type="ORF">XA68_11283</name>
</gene>
<organism evidence="10 11">
    <name type="scientific">Ophiocordyceps unilateralis</name>
    <name type="common">Zombie-ant fungus</name>
    <name type="synonym">Torrubia unilateralis</name>
    <dbReference type="NCBI Taxonomy" id="268505"/>
    <lineage>
        <taxon>Eukaryota</taxon>
        <taxon>Fungi</taxon>
        <taxon>Dikarya</taxon>
        <taxon>Ascomycota</taxon>
        <taxon>Pezizomycotina</taxon>
        <taxon>Sordariomycetes</taxon>
        <taxon>Hypocreomycetidae</taxon>
        <taxon>Hypocreales</taxon>
        <taxon>Ophiocordycipitaceae</taxon>
        <taxon>Ophiocordyceps</taxon>
    </lineage>
</organism>
<dbReference type="PANTHER" id="PTHR45779">
    <property type="entry name" value="PEPTIDYLPROLYL ISOMERASE"/>
    <property type="match status" value="1"/>
</dbReference>
<dbReference type="Proteomes" id="UP000037136">
    <property type="component" value="Unassembled WGS sequence"/>
</dbReference>
<feature type="chain" id="PRO_5012450977" description="peptidylprolyl isomerase" evidence="8">
    <location>
        <begin position="23"/>
        <end position="173"/>
    </location>
</feature>
<evidence type="ECO:0000256" key="2">
    <source>
        <dbReference type="ARBA" id="ARBA00002388"/>
    </source>
</evidence>
<dbReference type="InterPro" id="IPR046357">
    <property type="entry name" value="PPIase_dom_sf"/>
</dbReference>
<dbReference type="FunFam" id="3.10.50.40:FF:000006">
    <property type="entry name" value="Peptidyl-prolyl cis-trans isomerase"/>
    <property type="match status" value="1"/>
</dbReference>
<name>A0A2A9P282_OPHUN</name>
<comment type="catalytic activity">
    <reaction evidence="1 6">
        <text>[protein]-peptidylproline (omega=180) = [protein]-peptidylproline (omega=0)</text>
        <dbReference type="Rhea" id="RHEA:16237"/>
        <dbReference type="Rhea" id="RHEA-COMP:10747"/>
        <dbReference type="Rhea" id="RHEA-COMP:10748"/>
        <dbReference type="ChEBI" id="CHEBI:83833"/>
        <dbReference type="ChEBI" id="CHEBI:83834"/>
        <dbReference type="EC" id="5.2.1.8"/>
    </reaction>
</comment>
<evidence type="ECO:0000256" key="1">
    <source>
        <dbReference type="ARBA" id="ARBA00000971"/>
    </source>
</evidence>
<proteinExistence type="predicted"/>
<feature type="domain" description="PPIase FKBP-type" evidence="9">
    <location>
        <begin position="42"/>
        <end position="130"/>
    </location>
</feature>
<feature type="compositionally biased region" description="Basic residues" evidence="7">
    <location>
        <begin position="137"/>
        <end position="152"/>
    </location>
</feature>
<dbReference type="EC" id="5.2.1.8" evidence="3 6"/>
<evidence type="ECO:0000256" key="8">
    <source>
        <dbReference type="SAM" id="SignalP"/>
    </source>
</evidence>
<reference evidence="10 11" key="1">
    <citation type="journal article" date="2015" name="BMC Genomics">
        <title>Gene expression during zombie ant biting behavior reflects the complexity underlying fungal parasitic behavioral manipulation.</title>
        <authorList>
            <person name="de Bekker C."/>
            <person name="Ohm R.A."/>
            <person name="Loreto R.G."/>
            <person name="Sebastian A."/>
            <person name="Albert I."/>
            <person name="Merrow M."/>
            <person name="Brachmann A."/>
            <person name="Hughes D.P."/>
        </authorList>
    </citation>
    <scope>NUCLEOTIDE SEQUENCE [LARGE SCALE GENOMIC DNA]</scope>
    <source>
        <strain evidence="10 11">SC16a</strain>
    </source>
</reference>
<dbReference type="OrthoDB" id="1902587at2759"/>
<evidence type="ECO:0000313" key="11">
    <source>
        <dbReference type="Proteomes" id="UP000037136"/>
    </source>
</evidence>
<dbReference type="PROSITE" id="PS50059">
    <property type="entry name" value="FKBP_PPIASE"/>
    <property type="match status" value="1"/>
</dbReference>
<evidence type="ECO:0000256" key="5">
    <source>
        <dbReference type="ARBA" id="ARBA00023235"/>
    </source>
</evidence>
<dbReference type="Gene3D" id="3.10.50.40">
    <property type="match status" value="1"/>
</dbReference>
<keyword evidence="5 6" id="KW-0413">Isomerase</keyword>
<keyword evidence="4 6" id="KW-0697">Rotamase</keyword>
<dbReference type="PANTHER" id="PTHR45779:SF7">
    <property type="entry name" value="PEPTIDYLPROLYL ISOMERASE"/>
    <property type="match status" value="1"/>
</dbReference>
<keyword evidence="8" id="KW-0732">Signal</keyword>
<dbReference type="STRING" id="268505.A0A2A9P282"/>
<feature type="signal peptide" evidence="8">
    <location>
        <begin position="1"/>
        <end position="22"/>
    </location>
</feature>
<evidence type="ECO:0000256" key="6">
    <source>
        <dbReference type="PROSITE-ProRule" id="PRU00277"/>
    </source>
</evidence>
<evidence type="ECO:0000256" key="7">
    <source>
        <dbReference type="SAM" id="MobiDB-lite"/>
    </source>
</evidence>
<dbReference type="GO" id="GO:0003755">
    <property type="term" value="F:peptidyl-prolyl cis-trans isomerase activity"/>
    <property type="evidence" value="ECO:0007669"/>
    <property type="project" value="UniProtKB-KW"/>
</dbReference>
<dbReference type="EMBL" id="LAZP02001417">
    <property type="protein sequence ID" value="PFH54972.1"/>
    <property type="molecule type" value="Genomic_DNA"/>
</dbReference>
<evidence type="ECO:0000259" key="9">
    <source>
        <dbReference type="PROSITE" id="PS50059"/>
    </source>
</evidence>
<dbReference type="AlphaFoldDB" id="A0A2A9P282"/>
<comment type="caution">
    <text evidence="10">The sequence shown here is derived from an EMBL/GenBank/DDBJ whole genome shotgun (WGS) entry which is preliminary data.</text>
</comment>
<keyword evidence="11" id="KW-1185">Reference proteome</keyword>
<feature type="region of interest" description="Disordered" evidence="7">
    <location>
        <begin position="137"/>
        <end position="156"/>
    </location>
</feature>
<protein>
    <recommendedName>
        <fullName evidence="3 6">peptidylprolyl isomerase</fullName>
        <ecNumber evidence="3 6">5.2.1.8</ecNumber>
    </recommendedName>
</protein>
<evidence type="ECO:0000256" key="3">
    <source>
        <dbReference type="ARBA" id="ARBA00013194"/>
    </source>
</evidence>
<accession>A0A2A9P282</accession>
<sequence>MKAAPPFLVFMGLLFTSRLAAAKELEIEVTLPVECDRKTKKGDDLSIHYSGTLESSGEKFDSSYDRNQPLTFRLGAGQVIQGWDQGLLDMCIGERRTLKIPPELGYGLRAIGPIPANSVLIFRTELVAIAGRRLRRSRGRQNHDNGHRRHPGSRGAVIETCGTRAAAPLRGQI</sequence>
<evidence type="ECO:0000313" key="10">
    <source>
        <dbReference type="EMBL" id="PFH54972.1"/>
    </source>
</evidence>
<dbReference type="InterPro" id="IPR001179">
    <property type="entry name" value="PPIase_FKBP_dom"/>
</dbReference>
<comment type="function">
    <text evidence="2">PPIases accelerate the folding of proteins. It catalyzes the cis-trans isomerization of proline imidic peptide bonds in oligopeptides.</text>
</comment>
<dbReference type="GO" id="GO:0005783">
    <property type="term" value="C:endoplasmic reticulum"/>
    <property type="evidence" value="ECO:0007669"/>
    <property type="project" value="TreeGrafter"/>
</dbReference>
<dbReference type="Pfam" id="PF00254">
    <property type="entry name" value="FKBP_C"/>
    <property type="match status" value="1"/>
</dbReference>
<evidence type="ECO:0000256" key="4">
    <source>
        <dbReference type="ARBA" id="ARBA00023110"/>
    </source>
</evidence>
<dbReference type="SUPFAM" id="SSF54534">
    <property type="entry name" value="FKBP-like"/>
    <property type="match status" value="1"/>
</dbReference>
<dbReference type="InterPro" id="IPR044609">
    <property type="entry name" value="FKBP2/11"/>
</dbReference>
<reference evidence="10 11" key="2">
    <citation type="journal article" date="2017" name="Sci. Rep.">
        <title>Ant-infecting Ophiocordyceps genomes reveal a high diversity of potential behavioral manipulation genes and a possible major role for enterotoxins.</title>
        <authorList>
            <person name="de Bekker C."/>
            <person name="Ohm R.A."/>
            <person name="Evans H.C."/>
            <person name="Brachmann A."/>
            <person name="Hughes D.P."/>
        </authorList>
    </citation>
    <scope>NUCLEOTIDE SEQUENCE [LARGE SCALE GENOMIC DNA]</scope>
    <source>
        <strain evidence="10 11">SC16a</strain>
    </source>
</reference>